<sequence>MTALRYQKKFTEYSARLDSLSRCVAAPPGGKGEETKSLTLVLHRDCGSLGFNIIGGRPCADNQDGSSSEGIFVSKIVDSGPAAKDGGLQIHDRIIEVCEHCWCLLEAECHPVFIQLKARCVVGREAETGRCLSRRQNSLIV</sequence>
<proteinExistence type="predicted"/>
<dbReference type="GO" id="GO:0016020">
    <property type="term" value="C:membrane"/>
    <property type="evidence" value="ECO:0007669"/>
    <property type="project" value="UniProtKB-SubCell"/>
</dbReference>
<feature type="domain" description="PDZ" evidence="3">
    <location>
        <begin position="39"/>
        <end position="97"/>
    </location>
</feature>
<dbReference type="AlphaFoldDB" id="A0A8D0P9V7"/>
<dbReference type="Proteomes" id="UP000694726">
    <property type="component" value="Unplaced"/>
</dbReference>
<dbReference type="PANTHER" id="PTHR23119">
    <property type="entry name" value="DISCS LARGE"/>
    <property type="match status" value="1"/>
</dbReference>
<reference evidence="4" key="1">
    <citation type="submission" date="2025-08" db="UniProtKB">
        <authorList>
            <consortium name="Ensembl"/>
        </authorList>
    </citation>
    <scope>IDENTIFICATION</scope>
</reference>
<accession>A0A8D0P9V7</accession>
<evidence type="ECO:0000313" key="5">
    <source>
        <dbReference type="Proteomes" id="UP000694726"/>
    </source>
</evidence>
<dbReference type="InterPro" id="IPR001478">
    <property type="entry name" value="PDZ"/>
</dbReference>
<dbReference type="InterPro" id="IPR050614">
    <property type="entry name" value="Synaptic_Scaffolding_LAP-MAGUK"/>
</dbReference>
<dbReference type="Gene3D" id="2.30.42.10">
    <property type="match status" value="1"/>
</dbReference>
<keyword evidence="2" id="KW-0472">Membrane</keyword>
<protein>
    <recommendedName>
        <fullName evidence="3">PDZ domain-containing protein</fullName>
    </recommendedName>
</protein>
<dbReference type="SUPFAM" id="SSF50156">
    <property type="entry name" value="PDZ domain-like"/>
    <property type="match status" value="1"/>
</dbReference>
<dbReference type="PANTHER" id="PTHR23119:SF51">
    <property type="entry name" value="DISKS LARGE 1 TUMOR SUPPRESSOR PROTEIN"/>
    <property type="match status" value="1"/>
</dbReference>
<dbReference type="SMART" id="SM00228">
    <property type="entry name" value="PDZ"/>
    <property type="match status" value="1"/>
</dbReference>
<dbReference type="Pfam" id="PF00595">
    <property type="entry name" value="PDZ"/>
    <property type="match status" value="1"/>
</dbReference>
<evidence type="ECO:0000259" key="3">
    <source>
        <dbReference type="PROSITE" id="PS50106"/>
    </source>
</evidence>
<comment type="subcellular location">
    <subcellularLocation>
        <location evidence="1">Membrane</location>
    </subcellularLocation>
</comment>
<name>A0A8D0P9V7_PIG</name>
<evidence type="ECO:0000313" key="4">
    <source>
        <dbReference type="Ensembl" id="ENSSSCP00015028437.1"/>
    </source>
</evidence>
<dbReference type="PROSITE" id="PS50106">
    <property type="entry name" value="PDZ"/>
    <property type="match status" value="1"/>
</dbReference>
<dbReference type="OMA" id="IMEVSAI"/>
<evidence type="ECO:0000256" key="1">
    <source>
        <dbReference type="ARBA" id="ARBA00004370"/>
    </source>
</evidence>
<dbReference type="Ensembl" id="ENSSSCT00015070986.1">
    <property type="protein sequence ID" value="ENSSSCP00015028437.1"/>
    <property type="gene ID" value="ENSSSCG00015053352.1"/>
</dbReference>
<organism evidence="4 5">
    <name type="scientific">Sus scrofa</name>
    <name type="common">Pig</name>
    <dbReference type="NCBI Taxonomy" id="9823"/>
    <lineage>
        <taxon>Eukaryota</taxon>
        <taxon>Metazoa</taxon>
        <taxon>Chordata</taxon>
        <taxon>Craniata</taxon>
        <taxon>Vertebrata</taxon>
        <taxon>Euteleostomi</taxon>
        <taxon>Mammalia</taxon>
        <taxon>Eutheria</taxon>
        <taxon>Laurasiatheria</taxon>
        <taxon>Artiodactyla</taxon>
        <taxon>Suina</taxon>
        <taxon>Suidae</taxon>
        <taxon>Sus</taxon>
    </lineage>
</organism>
<evidence type="ECO:0000256" key="2">
    <source>
        <dbReference type="ARBA" id="ARBA00023136"/>
    </source>
</evidence>
<dbReference type="InterPro" id="IPR036034">
    <property type="entry name" value="PDZ_sf"/>
</dbReference>